<evidence type="ECO:0000313" key="2">
    <source>
        <dbReference type="Proteomes" id="UP000828390"/>
    </source>
</evidence>
<evidence type="ECO:0000313" key="1">
    <source>
        <dbReference type="EMBL" id="KAH3781679.1"/>
    </source>
</evidence>
<dbReference type="EMBL" id="JAIWYP010000008">
    <property type="protein sequence ID" value="KAH3781679.1"/>
    <property type="molecule type" value="Genomic_DNA"/>
</dbReference>
<protein>
    <submittedName>
        <fullName evidence="1">Uncharacterized protein</fullName>
    </submittedName>
</protein>
<organism evidence="1 2">
    <name type="scientific">Dreissena polymorpha</name>
    <name type="common">Zebra mussel</name>
    <name type="synonym">Mytilus polymorpha</name>
    <dbReference type="NCBI Taxonomy" id="45954"/>
    <lineage>
        <taxon>Eukaryota</taxon>
        <taxon>Metazoa</taxon>
        <taxon>Spiralia</taxon>
        <taxon>Lophotrochozoa</taxon>
        <taxon>Mollusca</taxon>
        <taxon>Bivalvia</taxon>
        <taxon>Autobranchia</taxon>
        <taxon>Heteroconchia</taxon>
        <taxon>Euheterodonta</taxon>
        <taxon>Imparidentia</taxon>
        <taxon>Neoheterodontei</taxon>
        <taxon>Myida</taxon>
        <taxon>Dreissenoidea</taxon>
        <taxon>Dreissenidae</taxon>
        <taxon>Dreissena</taxon>
    </lineage>
</organism>
<reference evidence="1" key="1">
    <citation type="journal article" date="2019" name="bioRxiv">
        <title>The Genome of the Zebra Mussel, Dreissena polymorpha: A Resource for Invasive Species Research.</title>
        <authorList>
            <person name="McCartney M.A."/>
            <person name="Auch B."/>
            <person name="Kono T."/>
            <person name="Mallez S."/>
            <person name="Zhang Y."/>
            <person name="Obille A."/>
            <person name="Becker A."/>
            <person name="Abrahante J.E."/>
            <person name="Garbe J."/>
            <person name="Badalamenti J.P."/>
            <person name="Herman A."/>
            <person name="Mangelson H."/>
            <person name="Liachko I."/>
            <person name="Sullivan S."/>
            <person name="Sone E.D."/>
            <person name="Koren S."/>
            <person name="Silverstein K.A.T."/>
            <person name="Beckman K.B."/>
            <person name="Gohl D.M."/>
        </authorList>
    </citation>
    <scope>NUCLEOTIDE SEQUENCE</scope>
    <source>
        <strain evidence="1">Duluth1</strain>
        <tissue evidence="1">Whole animal</tissue>
    </source>
</reference>
<sequence>MVDQDFVFVQVLHGLAVDYAFHKFAAYGCQRNCVIVSRVASVAFLEDWGHMCQRPFSWDAPLL</sequence>
<dbReference type="Proteomes" id="UP000828390">
    <property type="component" value="Unassembled WGS sequence"/>
</dbReference>
<accession>A0A9D4ELP3</accession>
<name>A0A9D4ELP3_DREPO</name>
<comment type="caution">
    <text evidence="1">The sequence shown here is derived from an EMBL/GenBank/DDBJ whole genome shotgun (WGS) entry which is preliminary data.</text>
</comment>
<keyword evidence="2" id="KW-1185">Reference proteome</keyword>
<reference evidence="1" key="2">
    <citation type="submission" date="2020-11" db="EMBL/GenBank/DDBJ databases">
        <authorList>
            <person name="McCartney M.A."/>
            <person name="Auch B."/>
            <person name="Kono T."/>
            <person name="Mallez S."/>
            <person name="Becker A."/>
            <person name="Gohl D.M."/>
            <person name="Silverstein K.A.T."/>
            <person name="Koren S."/>
            <person name="Bechman K.B."/>
            <person name="Herman A."/>
            <person name="Abrahante J.E."/>
            <person name="Garbe J."/>
        </authorList>
    </citation>
    <scope>NUCLEOTIDE SEQUENCE</scope>
    <source>
        <strain evidence="1">Duluth1</strain>
        <tissue evidence="1">Whole animal</tissue>
    </source>
</reference>
<gene>
    <name evidence="1" type="ORF">DPMN_159580</name>
</gene>
<proteinExistence type="predicted"/>
<dbReference type="AlphaFoldDB" id="A0A9D4ELP3"/>